<keyword evidence="2" id="KW-1185">Reference proteome</keyword>
<proteinExistence type="predicted"/>
<sequence>MKKSINFIILGAILSIIAISTCIFTQNKAEIPQKMIISAVKTYFPIEKSMYTLGDMKLSNPTVYFENDKLVIDSDYEFLGIGATKLITGKARFESDLDYKNSNLYLWNFNLKKLTTKDGQNIEPDKYAITIIGTISYELQYKKPLFYLGNNKKFKSIKSVKIKNNKVLGEK</sequence>
<evidence type="ECO:0000313" key="1">
    <source>
        <dbReference type="EMBL" id="BBM45769.1"/>
    </source>
</evidence>
<reference evidence="1 2" key="1">
    <citation type="submission" date="2019-07" db="EMBL/GenBank/DDBJ databases">
        <title>Complete Genome Sequence of Leptotrichia trevisanii Strain JMUB3870.</title>
        <authorList>
            <person name="Watanabe S."/>
            <person name="Cui L."/>
        </authorList>
    </citation>
    <scope>NUCLEOTIDE SEQUENCE [LARGE SCALE GENOMIC DNA]</scope>
    <source>
        <strain evidence="1 2">JMUB3870</strain>
    </source>
</reference>
<dbReference type="EMBL" id="AP019831">
    <property type="protein sequence ID" value="BBM45769.1"/>
    <property type="molecule type" value="Genomic_DNA"/>
</dbReference>
<dbReference type="Proteomes" id="UP000422644">
    <property type="component" value="Chromosome"/>
</dbReference>
<organism evidence="1 2">
    <name type="scientific">Leptotrichia trevisanii</name>
    <dbReference type="NCBI Taxonomy" id="109328"/>
    <lineage>
        <taxon>Bacteria</taxon>
        <taxon>Fusobacteriati</taxon>
        <taxon>Fusobacteriota</taxon>
        <taxon>Fusobacteriia</taxon>
        <taxon>Fusobacteriales</taxon>
        <taxon>Leptotrichiaceae</taxon>
        <taxon>Leptotrichia</taxon>
    </lineage>
</organism>
<dbReference type="RefSeq" id="WP_146998926.1">
    <property type="nucleotide sequence ID" value="NZ_AP019831.1"/>
</dbReference>
<dbReference type="OrthoDB" id="80795at2"/>
<accession>A0A510L1Q1</accession>
<evidence type="ECO:0000313" key="2">
    <source>
        <dbReference type="Proteomes" id="UP000422644"/>
    </source>
</evidence>
<name>A0A510L1Q1_9FUSO</name>
<gene>
    <name evidence="1" type="ORF">JMUB3870_1889</name>
</gene>
<dbReference type="AlphaFoldDB" id="A0A510L1Q1"/>
<protein>
    <submittedName>
        <fullName evidence="1">Uncharacterized protein</fullName>
    </submittedName>
</protein>